<evidence type="ECO:0000256" key="4">
    <source>
        <dbReference type="ARBA" id="ARBA00023125"/>
    </source>
</evidence>
<evidence type="ECO:0000256" key="1">
    <source>
        <dbReference type="ARBA" id="ARBA00010641"/>
    </source>
</evidence>
<name>A0A317JXA8_9ACTN</name>
<feature type="domain" description="RNA polymerase sigma-70 region 2" evidence="6">
    <location>
        <begin position="29"/>
        <end position="94"/>
    </location>
</feature>
<dbReference type="Proteomes" id="UP000245683">
    <property type="component" value="Unassembled WGS sequence"/>
</dbReference>
<evidence type="ECO:0000256" key="5">
    <source>
        <dbReference type="ARBA" id="ARBA00023163"/>
    </source>
</evidence>
<sequence length="196" mass="22200">MDPLRDQEIEELVQRVRAGEQAAWVALTDRYVGLLWSVARAMRLTDEDAADAVQTTWLRLVERLDTLRDPQRLGGWLATTMRRECLAVLRRRARQVPTDSWDDVTDSADPLDGALLRRERDLALWRAFRRLDQPCQALLRVLMADPPPSYREAAEALHTPVGSIGPRRQRCLGKLRTLMVTTAGDTPPADITPGRP</sequence>
<protein>
    <submittedName>
        <fullName evidence="7">Sigma-70 family RNA polymerase sigma factor</fullName>
    </submittedName>
</protein>
<keyword evidence="8" id="KW-1185">Reference proteome</keyword>
<dbReference type="Gene3D" id="1.10.10.10">
    <property type="entry name" value="Winged helix-like DNA-binding domain superfamily/Winged helix DNA-binding domain"/>
    <property type="match status" value="1"/>
</dbReference>
<proteinExistence type="inferred from homology"/>
<dbReference type="GO" id="GO:0016987">
    <property type="term" value="F:sigma factor activity"/>
    <property type="evidence" value="ECO:0007669"/>
    <property type="project" value="UniProtKB-KW"/>
</dbReference>
<dbReference type="Gene3D" id="1.10.1740.10">
    <property type="match status" value="1"/>
</dbReference>
<dbReference type="GO" id="GO:0006352">
    <property type="term" value="P:DNA-templated transcription initiation"/>
    <property type="evidence" value="ECO:0007669"/>
    <property type="project" value="InterPro"/>
</dbReference>
<comment type="caution">
    <text evidence="7">The sequence shown here is derived from an EMBL/GenBank/DDBJ whole genome shotgun (WGS) entry which is preliminary data.</text>
</comment>
<evidence type="ECO:0000313" key="7">
    <source>
        <dbReference type="EMBL" id="PWU45386.1"/>
    </source>
</evidence>
<dbReference type="InterPro" id="IPR013325">
    <property type="entry name" value="RNA_pol_sigma_r2"/>
</dbReference>
<dbReference type="AlphaFoldDB" id="A0A317JXA8"/>
<dbReference type="OrthoDB" id="265863at2"/>
<dbReference type="InterPro" id="IPR014284">
    <property type="entry name" value="RNA_pol_sigma-70_dom"/>
</dbReference>
<dbReference type="PANTHER" id="PTHR43133">
    <property type="entry name" value="RNA POLYMERASE ECF-TYPE SIGMA FACTO"/>
    <property type="match status" value="1"/>
</dbReference>
<dbReference type="InterPro" id="IPR007627">
    <property type="entry name" value="RNA_pol_sigma70_r2"/>
</dbReference>
<evidence type="ECO:0000256" key="3">
    <source>
        <dbReference type="ARBA" id="ARBA00023082"/>
    </source>
</evidence>
<dbReference type="EMBL" id="QGSV01000256">
    <property type="protein sequence ID" value="PWU45386.1"/>
    <property type="molecule type" value="Genomic_DNA"/>
</dbReference>
<organism evidence="7 8">
    <name type="scientific">Micromonospora globispora</name>
    <dbReference type="NCBI Taxonomy" id="1450148"/>
    <lineage>
        <taxon>Bacteria</taxon>
        <taxon>Bacillati</taxon>
        <taxon>Actinomycetota</taxon>
        <taxon>Actinomycetes</taxon>
        <taxon>Micromonosporales</taxon>
        <taxon>Micromonosporaceae</taxon>
        <taxon>Micromonospora</taxon>
    </lineage>
</organism>
<evidence type="ECO:0000259" key="6">
    <source>
        <dbReference type="Pfam" id="PF04542"/>
    </source>
</evidence>
<keyword evidence="4" id="KW-0238">DNA-binding</keyword>
<dbReference type="InterPro" id="IPR013324">
    <property type="entry name" value="RNA_pol_sigma_r3/r4-like"/>
</dbReference>
<keyword evidence="2" id="KW-0805">Transcription regulation</keyword>
<dbReference type="SUPFAM" id="SSF88659">
    <property type="entry name" value="Sigma3 and sigma4 domains of RNA polymerase sigma factors"/>
    <property type="match status" value="1"/>
</dbReference>
<dbReference type="PANTHER" id="PTHR43133:SF8">
    <property type="entry name" value="RNA POLYMERASE SIGMA FACTOR HI_1459-RELATED"/>
    <property type="match status" value="1"/>
</dbReference>
<accession>A0A317JXA8</accession>
<evidence type="ECO:0000313" key="8">
    <source>
        <dbReference type="Proteomes" id="UP000245683"/>
    </source>
</evidence>
<dbReference type="Pfam" id="PF04542">
    <property type="entry name" value="Sigma70_r2"/>
    <property type="match status" value="1"/>
</dbReference>
<evidence type="ECO:0000256" key="2">
    <source>
        <dbReference type="ARBA" id="ARBA00023015"/>
    </source>
</evidence>
<keyword evidence="3" id="KW-0731">Sigma factor</keyword>
<keyword evidence="5" id="KW-0804">Transcription</keyword>
<dbReference type="InterPro" id="IPR039425">
    <property type="entry name" value="RNA_pol_sigma-70-like"/>
</dbReference>
<dbReference type="SUPFAM" id="SSF88946">
    <property type="entry name" value="Sigma2 domain of RNA polymerase sigma factors"/>
    <property type="match status" value="1"/>
</dbReference>
<dbReference type="NCBIfam" id="TIGR02937">
    <property type="entry name" value="sigma70-ECF"/>
    <property type="match status" value="1"/>
</dbReference>
<dbReference type="GO" id="GO:0003677">
    <property type="term" value="F:DNA binding"/>
    <property type="evidence" value="ECO:0007669"/>
    <property type="project" value="UniProtKB-KW"/>
</dbReference>
<gene>
    <name evidence="7" type="ORF">DLJ46_21575</name>
</gene>
<dbReference type="InterPro" id="IPR036388">
    <property type="entry name" value="WH-like_DNA-bd_sf"/>
</dbReference>
<reference evidence="8" key="1">
    <citation type="submission" date="2018-05" db="EMBL/GenBank/DDBJ databases">
        <title>Micromonospora globispora sp. nov. and Micromonospora rugosa sp. nov., isolated from marine sediment.</title>
        <authorList>
            <person name="Carro L."/>
            <person name="Aysel V."/>
            <person name="Cetin D."/>
            <person name="Igual J.M."/>
            <person name="Klenk H.-P."/>
            <person name="Trujillo M.E."/>
            <person name="Sahin N."/>
        </authorList>
    </citation>
    <scope>NUCLEOTIDE SEQUENCE [LARGE SCALE GENOMIC DNA]</scope>
    <source>
        <strain evidence="8">S2904</strain>
    </source>
</reference>
<comment type="similarity">
    <text evidence="1">Belongs to the sigma-70 factor family. ECF subfamily.</text>
</comment>